<dbReference type="RefSeq" id="XP_023425591.1">
    <property type="nucleotide sequence ID" value="XM_023573654.1"/>
</dbReference>
<evidence type="ECO:0000256" key="1">
    <source>
        <dbReference type="SAM" id="Coils"/>
    </source>
</evidence>
<evidence type="ECO:0000313" key="5">
    <source>
        <dbReference type="EMBL" id="CCT63510.1"/>
    </source>
</evidence>
<proteinExistence type="predicted"/>
<dbReference type="STRING" id="1279085.S0DM45"/>
<feature type="domain" description="Tc toxin complex TcA C-terminal TcB-binding" evidence="2">
    <location>
        <begin position="1781"/>
        <end position="2070"/>
    </location>
</feature>
<dbReference type="InterPro" id="IPR040840">
    <property type="entry name" value="TcA_TcB_BD"/>
</dbReference>
<reference evidence="6" key="1">
    <citation type="journal article" date="2013" name="PLoS Pathog.">
        <title>Deciphering the cryptic genome: genome-wide analyses of the rice pathogen Fusarium fujikuroi reveal complex regulation of secondary metabolism and novel metabolites.</title>
        <authorList>
            <person name="Wiemann P."/>
            <person name="Sieber C.M."/>
            <person name="von Bargen K.W."/>
            <person name="Studt L."/>
            <person name="Niehaus E.M."/>
            <person name="Espino J.J."/>
            <person name="Huss K."/>
            <person name="Michielse C.B."/>
            <person name="Albermann S."/>
            <person name="Wagner D."/>
            <person name="Bergner S.V."/>
            <person name="Connolly L.R."/>
            <person name="Fischer A."/>
            <person name="Reuter G."/>
            <person name="Kleigrewe K."/>
            <person name="Bald T."/>
            <person name="Wingfield B.D."/>
            <person name="Ophir R."/>
            <person name="Freeman S."/>
            <person name="Hippler M."/>
            <person name="Smith K.M."/>
            <person name="Brown D.W."/>
            <person name="Proctor R.H."/>
            <person name="Munsterkotter M."/>
            <person name="Freitag M."/>
            <person name="Humpf H.U."/>
            <person name="Guldener U."/>
            <person name="Tudzynski B."/>
        </authorList>
    </citation>
    <scope>NUCLEOTIDE SEQUENCE [LARGE SCALE GENOMIC DNA]</scope>
    <source>
        <strain evidence="6">CBS 195.34 / IMI 58289 / NRRL A-6831</strain>
    </source>
</reference>
<dbReference type="Pfam" id="PF20220">
    <property type="entry name" value="ABC_toxin_N"/>
    <property type="match status" value="1"/>
</dbReference>
<dbReference type="Pfam" id="PF18276">
    <property type="entry name" value="TcA_TcB_BD"/>
    <property type="match status" value="1"/>
</dbReference>
<organism evidence="5 6">
    <name type="scientific">Gibberella fujikuroi (strain CBS 195.34 / IMI 58289 / NRRL A-6831)</name>
    <name type="common">Bakanae and foot rot disease fungus</name>
    <name type="synonym">Fusarium fujikuroi</name>
    <dbReference type="NCBI Taxonomy" id="1279085"/>
    <lineage>
        <taxon>Eukaryota</taxon>
        <taxon>Fungi</taxon>
        <taxon>Dikarya</taxon>
        <taxon>Ascomycota</taxon>
        <taxon>Pezizomycotina</taxon>
        <taxon>Sordariomycetes</taxon>
        <taxon>Hypocreomycetidae</taxon>
        <taxon>Hypocreales</taxon>
        <taxon>Nectriaceae</taxon>
        <taxon>Fusarium</taxon>
        <taxon>Fusarium fujikuroi species complex</taxon>
    </lineage>
</organism>
<dbReference type="VEuPathDB" id="FungiDB:FFUJ_00114"/>
<evidence type="ECO:0000259" key="3">
    <source>
        <dbReference type="Pfam" id="PF18413"/>
    </source>
</evidence>
<dbReference type="GeneID" id="35393599"/>
<keyword evidence="6" id="KW-1185">Reference proteome</keyword>
<dbReference type="EMBL" id="HF679023">
    <property type="protein sequence ID" value="CCT63510.1"/>
    <property type="molecule type" value="Genomic_DNA"/>
</dbReference>
<evidence type="ECO:0000259" key="2">
    <source>
        <dbReference type="Pfam" id="PF18276"/>
    </source>
</evidence>
<accession>S0DM45</accession>
<feature type="coiled-coil region" evidence="1">
    <location>
        <begin position="1603"/>
        <end position="1630"/>
    </location>
</feature>
<protein>
    <submittedName>
        <fullName evidence="5">Uncharacterized protein</fullName>
    </submittedName>
</protein>
<evidence type="ECO:0000259" key="4">
    <source>
        <dbReference type="Pfam" id="PF20220"/>
    </source>
</evidence>
<feature type="domain" description="Neuraminidase-like" evidence="3">
    <location>
        <begin position="850"/>
        <end position="1037"/>
    </location>
</feature>
<dbReference type="Pfam" id="PF18413">
    <property type="entry name" value="Neuraminidase"/>
    <property type="match status" value="1"/>
</dbReference>
<dbReference type="InterPro" id="IPR046839">
    <property type="entry name" value="ABC_toxin_N"/>
</dbReference>
<feature type="domain" description="ABC toxin N-terminal" evidence="4">
    <location>
        <begin position="696"/>
        <end position="820"/>
    </location>
</feature>
<keyword evidence="1" id="KW-0175">Coiled coil</keyword>
<dbReference type="Proteomes" id="UP000016800">
    <property type="component" value="Chromosome I"/>
</dbReference>
<evidence type="ECO:0000313" key="6">
    <source>
        <dbReference type="Proteomes" id="UP000016800"/>
    </source>
</evidence>
<dbReference type="InterPro" id="IPR041079">
    <property type="entry name" value="Neuraminidase-like"/>
</dbReference>
<gene>
    <name evidence="5" type="ORF">FFUJ_00114</name>
</gene>
<name>S0DM45_GIBF5</name>
<sequence length="2244" mass="250028">MHKSFISIKLLQAVLPGKSIITGKVYENAIGYDRCAAYWGHEDASDMLNMSEGGLSLIKSELLERCGLEYDELVEVLQTSFMKGRTIITSYDGCSSIPQELEALRLRASVLVNANGALTESICSDLQSFIRLRHRLGWDTSTLDAALYSLSQSKPASFTGIDAGMVNGLATLKHLSELSNVPIIEICPLFGNIDRNGTQSLYSRLCKRSGFRLADDAFSLEAAEPISAKHSAVAALLGASATKLQIVLNSCGLDVSSPLTLETLSAMYRTQKLASMFGIEMKQYSSLVTLYSFDTRTAISSPSYVLASLKQWRMLQEAGFTLDLLCKFLGCDQTDLSNDSERLSQTMFAGIQSIVSQWPEVKVGNTYTEADVAAAAAAIDRERSTELIDYIEGKLSQRMASPIVCTTVESSTTTVQRVPDTLREHLSIFRDAKQTKTHLISTSCSEEDSDAADRVQQSVSGLDTVSVKSLLSEGSPNSLDRTTNSLLGFCAGGALVPPVNGGFQADVSALTRNIQRIEGILTQLDITPKELRVLLPCHKLESSFELDSIVMLVHYTKLRASLSPSQASACITLFESQTEANSNPTNAVKRIANATGWCFSTLNTIFNSRYPISADSEAETASRSPIKLLQIQRVLAACTKLDIMDAQINELFGYLNDIGTADKAFSFAELLREKVKARCSETPASALRSTQTGMNRLKERRRSALTDYLLMDDDLQLLRLASADDLYDYFLIDVKMGAEMETSRIRQAISTIQLFVQTCFLGIEEKYGVPAAAVRSLKSRWGTLGRFTTWEANRRVFLFPENWIDPTLRDTKTEPFKALEASILQGDLTEEFISNAIKSYVYTVQPIAHLDVQAYLWDKGDNDRARFHFFARTRTEPHQYFYRCLELEPFGKLELLPYWYPWTTLDIGTPPQAVDNTGEAQPKPGAYMIPTLVRGRIMLFVPEISLKSKPSEEFATQSITTMATMPLNTAQPTTKYWEIKMAWMELRDSKWSPRVVSPDSLVVEETAKDPLPAISAFRFRVRARSAMDTRTDLAAKFATGVDGILVLDIESWRKINNVIEPRYLGQFEMRGTELYRTQNLEPVFDQDLEPTTLPTRFSKLDWTVADRHTRQVPGQQFPSYELQYRKKESGSDTTKACMEQPLLVKIGEDPKDPQDLSWTLTFDDTQSSRPLGLLVDVKKASSGAQTFFARPRTKELENEGEDILSAVDVFPFHHTFSNNLLDAAVTEPSVAGIYRAISTREGDSNAFGLYADKLYHELFDAYSVYNWELGVHTVSLLMERLLARQQFDLALQVAHLLFDPTKNPDKPSNCWSFPPFRDIKAIKGQSIRSILTSLARKESKLSYTDVAIAEWKKNAFNAHSIARGRPAAYMRRVAQKYVETLIAAGDAYFRQATMESIPMAIQRYIEAAHVLGPRPVQVKSIGKRKPLTFNGLINKGKLDTFSNPSIWNSSFLIHAYNMDKEEISPSQTLRRQRKACWASLQQHTSTFQQSSTYSAMGSHWPSPDCQDINGMALRLPLFDPPIDPGMLVNAAAAGNAGVSTVMGELDSPLPNYRFIYLVGKAVDMVNQLSSLTDMFLSAKEKGDSEAFSQLKAHQESVMQALYREQKLLQKEEAEKSIAALRDLRQNHESRLTYYLRLIGEDPNTMIPDKDTQWTDIEQAISSPFKDDLRMSGEEKLEFEKSQEAAGLSFTATILDTTASTLMALPNLMTQTQPMGVGVSLKVDAENIAKCMGGMSTVMKLRAQMCEMEGGRASRRGGLIKQLQDRRAQANMAGREIKQVDKQIESALVRVRISEADIKAQQESIQQAAATEAWYKSKYTNAALYAWMENRTRALCFDAYGLAMDLARKAEKAFQFERGPHKAATSEFISSKGYWNNGHDGLLGAQTLLLDLRRMEAAYMECSPFDFQIQKNVSLRQISPLALMNLRMTGVAVFSVPESLYDLDFPGHYFRRLKSVAVSIPCVTGPYAGLNCTLSLLEHSYRISPLASSGDYIRRESDDRFRTDRIPVSSIALSQRSADSGVFELNFNSERYLPFENAGAISTWKLELPQHVRQFSYETISDVILHLKYTSRQGGAQLRTSAVDAVSRLMAAADGVSESDGLFALIDVASDFANAWALAQSQAQTGQAGDLLVSMGDIGVVLPYWSVGYAVKIQSVTLISRCSSEVGASFSVDLLYGKNNERSFGDNASRNDGWDVREISNLDADVANWGLRLKRKNQGGDLKLASVKTMYLIMQYTRTQQLPRV</sequence>
<dbReference type="HOGENOM" id="CLU_000189_1_0_1"/>